<dbReference type="InterPro" id="IPR058648">
    <property type="entry name" value="HH_CzcB-like"/>
</dbReference>
<reference evidence="13" key="1">
    <citation type="journal article" date="2014" name="Int. J. Syst. Evol. Microbiol.">
        <title>Complete genome sequence of Corynebacterium casei LMG S-19264T (=DSM 44701T), isolated from a smear-ripened cheese.</title>
        <authorList>
            <consortium name="US DOE Joint Genome Institute (JGI-PGF)"/>
            <person name="Walter F."/>
            <person name="Albersmeier A."/>
            <person name="Kalinowski J."/>
            <person name="Ruckert C."/>
        </authorList>
    </citation>
    <scope>NUCLEOTIDE SEQUENCE</scope>
    <source>
        <strain evidence="13">VKM B-1513</strain>
    </source>
</reference>
<dbReference type="InterPro" id="IPR051909">
    <property type="entry name" value="MFP_Cation_Efflux"/>
</dbReference>
<evidence type="ECO:0000256" key="4">
    <source>
        <dbReference type="ARBA" id="ARBA00043263"/>
    </source>
</evidence>
<evidence type="ECO:0000256" key="8">
    <source>
        <dbReference type="SAM" id="SignalP"/>
    </source>
</evidence>
<dbReference type="PANTHER" id="PTHR30097">
    <property type="entry name" value="CATION EFFLUX SYSTEM PROTEIN CUSB"/>
    <property type="match status" value="1"/>
</dbReference>
<dbReference type="GO" id="GO:0030288">
    <property type="term" value="C:outer membrane-bounded periplasmic space"/>
    <property type="evidence" value="ECO:0007669"/>
    <property type="project" value="TreeGrafter"/>
</dbReference>
<sequence>MTSTLTRTLLAGTAALALLSACSEPSAQAPAREDPAGTDTHEGTAETSRAGDNHADGAEEIELTDGDIDALGITIGQVDTGPVDGEVELPAEVRFDQTRLAHVSPRVSGIVHVVHVTEGDTVETGQLLAVLDSRALADAKAGYLSALARLDLARSRFERENRLWEQQISAEQDFLDARQALEESRIEVRSARQQLEALGIDEAARDALVAGTDQPLTRYALTAPISGTVIERHAVLGEVIEEGAQPPAFIIADTSTVWVDAAIYGADLDRLRAGSPVRIDPGDGGAEIVSEIAFVSPQLGESTRTGRARIVIDNAGERLRPGMFVTVHAEALAAQAGTRVPATALQTVDGADVVFVRTDHGFEVRPVRIGRRSDRFAEILAGVEPGERIATAGAFALKSELQKGEFDDGHAH</sequence>
<dbReference type="GO" id="GO:0046914">
    <property type="term" value="F:transition metal ion binding"/>
    <property type="evidence" value="ECO:0007669"/>
    <property type="project" value="TreeGrafter"/>
</dbReference>
<dbReference type="Pfam" id="PF25975">
    <property type="entry name" value="CzcB_C"/>
    <property type="match status" value="1"/>
</dbReference>
<evidence type="ECO:0000259" key="11">
    <source>
        <dbReference type="Pfam" id="PF25973"/>
    </source>
</evidence>
<comment type="similarity">
    <text evidence="1">Belongs to the membrane fusion protein (MFP) (TC 8.A.1) family.</text>
</comment>
<dbReference type="Gene3D" id="2.40.50.100">
    <property type="match status" value="1"/>
</dbReference>
<feature type="chain" id="PRO_5040836134" evidence="8">
    <location>
        <begin position="30"/>
        <end position="412"/>
    </location>
</feature>
<dbReference type="FunFam" id="2.40.30.170:FF:000010">
    <property type="entry name" value="Efflux RND transporter periplasmic adaptor subunit"/>
    <property type="match status" value="1"/>
</dbReference>
<dbReference type="Pfam" id="PF25893">
    <property type="entry name" value="HH_CzcB"/>
    <property type="match status" value="1"/>
</dbReference>
<dbReference type="InterPro" id="IPR058792">
    <property type="entry name" value="Beta-barrel_RND_2"/>
</dbReference>
<organism evidence="13 14">
    <name type="scientific">Maricaulis virginensis</name>
    <dbReference type="NCBI Taxonomy" id="144022"/>
    <lineage>
        <taxon>Bacteria</taxon>
        <taxon>Pseudomonadati</taxon>
        <taxon>Pseudomonadota</taxon>
        <taxon>Alphaproteobacteria</taxon>
        <taxon>Maricaulales</taxon>
        <taxon>Maricaulaceae</taxon>
        <taxon>Maricaulis</taxon>
    </lineage>
</organism>
<feature type="domain" description="CzcB-like C-terminal circularly permuted SH3-like" evidence="12">
    <location>
        <begin position="339"/>
        <end position="398"/>
    </location>
</feature>
<comment type="caution">
    <text evidence="13">The sequence shown here is derived from an EMBL/GenBank/DDBJ whole genome shotgun (WGS) entry which is preliminary data.</text>
</comment>
<feature type="domain" description="CusB-like beta-barrel" evidence="10">
    <location>
        <begin position="256"/>
        <end position="330"/>
    </location>
</feature>
<feature type="domain" description="CzcB-like alpha-helical hairpin" evidence="9">
    <location>
        <begin position="138"/>
        <end position="197"/>
    </location>
</feature>
<gene>
    <name evidence="13" type="ORF">GCM10017621_30750</name>
</gene>
<evidence type="ECO:0000259" key="10">
    <source>
        <dbReference type="Pfam" id="PF25954"/>
    </source>
</evidence>
<evidence type="ECO:0000256" key="2">
    <source>
        <dbReference type="ARBA" id="ARBA00022448"/>
    </source>
</evidence>
<evidence type="ECO:0000256" key="1">
    <source>
        <dbReference type="ARBA" id="ARBA00009477"/>
    </source>
</evidence>
<dbReference type="GO" id="GO:0015679">
    <property type="term" value="P:plasma membrane copper ion transport"/>
    <property type="evidence" value="ECO:0007669"/>
    <property type="project" value="TreeGrafter"/>
</dbReference>
<keyword evidence="6" id="KW-0175">Coiled coil</keyword>
<dbReference type="NCBIfam" id="TIGR01730">
    <property type="entry name" value="RND_mfp"/>
    <property type="match status" value="1"/>
</dbReference>
<evidence type="ECO:0000259" key="12">
    <source>
        <dbReference type="Pfam" id="PF25975"/>
    </source>
</evidence>
<reference evidence="13" key="2">
    <citation type="submission" date="2023-01" db="EMBL/GenBank/DDBJ databases">
        <authorList>
            <person name="Sun Q."/>
            <person name="Evtushenko L."/>
        </authorList>
    </citation>
    <scope>NUCLEOTIDE SEQUENCE</scope>
    <source>
        <strain evidence="13">VKM B-1513</strain>
    </source>
</reference>
<dbReference type="Pfam" id="PF25973">
    <property type="entry name" value="BSH_CzcB"/>
    <property type="match status" value="1"/>
</dbReference>
<evidence type="ECO:0000259" key="9">
    <source>
        <dbReference type="Pfam" id="PF25893"/>
    </source>
</evidence>
<feature type="coiled-coil region" evidence="6">
    <location>
        <begin position="147"/>
        <end position="201"/>
    </location>
</feature>
<accession>A0A9W6INF7</accession>
<dbReference type="PROSITE" id="PS51257">
    <property type="entry name" value="PROKAR_LIPOPROTEIN"/>
    <property type="match status" value="1"/>
</dbReference>
<feature type="domain" description="CzcB-like barrel-sandwich hybrid" evidence="11">
    <location>
        <begin position="99"/>
        <end position="253"/>
    </location>
</feature>
<dbReference type="EMBL" id="BSFE01000011">
    <property type="protein sequence ID" value="GLK53567.1"/>
    <property type="molecule type" value="Genomic_DNA"/>
</dbReference>
<dbReference type="InterPro" id="IPR058649">
    <property type="entry name" value="CzcB_C"/>
</dbReference>
<dbReference type="Gene3D" id="2.40.420.20">
    <property type="match status" value="1"/>
</dbReference>
<evidence type="ECO:0000256" key="3">
    <source>
        <dbReference type="ARBA" id="ARBA00022833"/>
    </source>
</evidence>
<name>A0A9W6INF7_9PROT</name>
<dbReference type="InterPro" id="IPR058647">
    <property type="entry name" value="BSH_CzcB-like"/>
</dbReference>
<dbReference type="Pfam" id="PF25954">
    <property type="entry name" value="Beta-barrel_RND_2"/>
    <property type="match status" value="1"/>
</dbReference>
<dbReference type="FunFam" id="2.40.420.20:FF:000006">
    <property type="entry name" value="RND family efflux transporter MFP subunit"/>
    <property type="match status" value="1"/>
</dbReference>
<dbReference type="SUPFAM" id="SSF111369">
    <property type="entry name" value="HlyD-like secretion proteins"/>
    <property type="match status" value="1"/>
</dbReference>
<keyword evidence="8" id="KW-0732">Signal</keyword>
<evidence type="ECO:0000256" key="5">
    <source>
        <dbReference type="ARBA" id="ARBA00058766"/>
    </source>
</evidence>
<feature type="region of interest" description="Disordered" evidence="7">
    <location>
        <begin position="25"/>
        <end position="55"/>
    </location>
</feature>
<evidence type="ECO:0000313" key="14">
    <source>
        <dbReference type="Proteomes" id="UP001143486"/>
    </source>
</evidence>
<dbReference type="Gene3D" id="2.40.30.170">
    <property type="match status" value="1"/>
</dbReference>
<proteinExistence type="inferred from homology"/>
<dbReference type="PANTHER" id="PTHR30097:SF4">
    <property type="entry name" value="SLR6042 PROTEIN"/>
    <property type="match status" value="1"/>
</dbReference>
<dbReference type="Gene3D" id="1.10.287.470">
    <property type="entry name" value="Helix hairpin bin"/>
    <property type="match status" value="1"/>
</dbReference>
<protein>
    <submittedName>
        <fullName evidence="13">Secretion protein HlyD</fullName>
    </submittedName>
</protein>
<dbReference type="GO" id="GO:0022857">
    <property type="term" value="F:transmembrane transporter activity"/>
    <property type="evidence" value="ECO:0007669"/>
    <property type="project" value="InterPro"/>
</dbReference>
<dbReference type="GO" id="GO:0016020">
    <property type="term" value="C:membrane"/>
    <property type="evidence" value="ECO:0007669"/>
    <property type="project" value="InterPro"/>
</dbReference>
<evidence type="ECO:0000256" key="6">
    <source>
        <dbReference type="SAM" id="Coils"/>
    </source>
</evidence>
<dbReference type="InterPro" id="IPR006143">
    <property type="entry name" value="RND_pump_MFP"/>
</dbReference>
<comment type="function">
    <text evidence="5">CzcA and CzcB together would act in zinc efflux nearly as effectively as the complete czc efflux system (CzcABC). The CzcB protein is thought to funnel zinc cations to the CzcA transport protein.</text>
</comment>
<keyword evidence="4" id="KW-0105">Cadmium resistance</keyword>
<dbReference type="Proteomes" id="UP001143486">
    <property type="component" value="Unassembled WGS sequence"/>
</dbReference>
<evidence type="ECO:0000313" key="13">
    <source>
        <dbReference type="EMBL" id="GLK53567.1"/>
    </source>
</evidence>
<evidence type="ECO:0000256" key="7">
    <source>
        <dbReference type="SAM" id="MobiDB-lite"/>
    </source>
</evidence>
<keyword evidence="3" id="KW-0862">Zinc</keyword>
<feature type="signal peptide" evidence="8">
    <location>
        <begin position="1"/>
        <end position="29"/>
    </location>
</feature>
<dbReference type="GO" id="GO:0046686">
    <property type="term" value="P:response to cadmium ion"/>
    <property type="evidence" value="ECO:0007669"/>
    <property type="project" value="UniProtKB-KW"/>
</dbReference>
<dbReference type="AlphaFoldDB" id="A0A9W6INF7"/>
<dbReference type="GO" id="GO:0060003">
    <property type="term" value="P:copper ion export"/>
    <property type="evidence" value="ECO:0007669"/>
    <property type="project" value="TreeGrafter"/>
</dbReference>
<keyword evidence="14" id="KW-1185">Reference proteome</keyword>
<keyword evidence="2" id="KW-0813">Transport</keyword>
<dbReference type="RefSeq" id="WP_271187911.1">
    <property type="nucleotide sequence ID" value="NZ_BSFE01000011.1"/>
</dbReference>
<feature type="compositionally biased region" description="Basic and acidic residues" evidence="7">
    <location>
        <begin position="31"/>
        <end position="55"/>
    </location>
</feature>